<gene>
    <name evidence="1" type="ORF">G6F51_003889</name>
</gene>
<organism evidence="1 2">
    <name type="scientific">Rhizopus oryzae</name>
    <name type="common">Mucormycosis agent</name>
    <name type="synonym">Rhizopus arrhizus var. delemar</name>
    <dbReference type="NCBI Taxonomy" id="64495"/>
    <lineage>
        <taxon>Eukaryota</taxon>
        <taxon>Fungi</taxon>
        <taxon>Fungi incertae sedis</taxon>
        <taxon>Mucoromycota</taxon>
        <taxon>Mucoromycotina</taxon>
        <taxon>Mucoromycetes</taxon>
        <taxon>Mucorales</taxon>
        <taxon>Mucorineae</taxon>
        <taxon>Rhizopodaceae</taxon>
        <taxon>Rhizopus</taxon>
    </lineage>
</organism>
<dbReference type="EMBL" id="JAANIT010000404">
    <property type="protein sequence ID" value="KAG1548058.1"/>
    <property type="molecule type" value="Genomic_DNA"/>
</dbReference>
<dbReference type="OrthoDB" id="2366767at2759"/>
<name>A0A9P6YH90_RHIOR</name>
<evidence type="ECO:0000313" key="2">
    <source>
        <dbReference type="Proteomes" id="UP000717996"/>
    </source>
</evidence>
<accession>A0A9P6YH90</accession>
<dbReference type="AlphaFoldDB" id="A0A9P6YH90"/>
<dbReference type="Proteomes" id="UP000717996">
    <property type="component" value="Unassembled WGS sequence"/>
</dbReference>
<evidence type="ECO:0000313" key="1">
    <source>
        <dbReference type="EMBL" id="KAG1548058.1"/>
    </source>
</evidence>
<reference evidence="1" key="1">
    <citation type="journal article" date="2020" name="Microb. Genom.">
        <title>Genetic diversity of clinical and environmental Mucorales isolates obtained from an investigation of mucormycosis cases among solid organ transplant recipients.</title>
        <authorList>
            <person name="Nguyen M.H."/>
            <person name="Kaul D."/>
            <person name="Muto C."/>
            <person name="Cheng S.J."/>
            <person name="Richter R.A."/>
            <person name="Bruno V.M."/>
            <person name="Liu G."/>
            <person name="Beyhan S."/>
            <person name="Sundermann A.J."/>
            <person name="Mounaud S."/>
            <person name="Pasculle A.W."/>
            <person name="Nierman W.C."/>
            <person name="Driscoll E."/>
            <person name="Cumbie R."/>
            <person name="Clancy C.J."/>
            <person name="Dupont C.L."/>
        </authorList>
    </citation>
    <scope>NUCLEOTIDE SEQUENCE</scope>
    <source>
        <strain evidence="1">GL16</strain>
    </source>
</reference>
<sequence length="126" mass="14264">MMTTTNKKQKKLCVTFDTNITIAETYSSEEYDRSDIFSSTLYKINSSRLPQLSLTITTPSLTYDDDDSSSTETSPIISPLYKKSKKKPMLSIDTSVCSDPLFFSRLTTNYKSDNIENDYLVPLSIV</sequence>
<comment type="caution">
    <text evidence="1">The sequence shown here is derived from an EMBL/GenBank/DDBJ whole genome shotgun (WGS) entry which is preliminary data.</text>
</comment>
<protein>
    <submittedName>
        <fullName evidence="1">Uncharacterized protein</fullName>
    </submittedName>
</protein>
<proteinExistence type="predicted"/>